<protein>
    <submittedName>
        <fullName evidence="3">Membrane protein</fullName>
    </submittedName>
</protein>
<keyword evidence="2" id="KW-1133">Transmembrane helix</keyword>
<sequence>MSRPAPVKSDNFFLVLYQVLTLRRTPIVLRVVVHTLLLVGAALALCVVAASFQLRQAMQEHTDAVGQSLVVQTAYSATTLLAVNDSLSLHVLLNNLVQNPLVAYAGIQSVDGRVLAEAGHKPRANRSGEVVGQYAMPLMIQNASAGRLFVALDMNQFQQPSLQNQRNLAMFALALLVVILILSIRLGRQVSVPIKQMRQWLDDPSRPFPRVHQDELGGLFQQIKDHFPQEEEESKSSILTEPDSWSPPVVPGSEPVVTTLPPGLVLSEQAIAQPQTKPSCSLVLAIQLGSAEQLEGIPLNRLQGFQQHYRNQLAQVARLYRAELHHLVDGSSLLLFHGYEHDLTQGYLTHALCCSELLRSLTDHLLSVLGEPKRTLTLHLALGRVSSGELMGKTQSDLVLNRVVQTTLDLMRHSHNLLLLAPDVAQESLIRQRARLYPAANPKGAYCVERLQDPYLELLGRQRSALLGAMG</sequence>
<dbReference type="EMBL" id="VLKG01000005">
    <property type="protein sequence ID" value="TWH71343.1"/>
    <property type="molecule type" value="Genomic_DNA"/>
</dbReference>
<dbReference type="OrthoDB" id="6189996at2"/>
<organism evidence="3 4">
    <name type="scientific">Azomonas agilis</name>
    <dbReference type="NCBI Taxonomy" id="116849"/>
    <lineage>
        <taxon>Bacteria</taxon>
        <taxon>Pseudomonadati</taxon>
        <taxon>Pseudomonadota</taxon>
        <taxon>Gammaproteobacteria</taxon>
        <taxon>Pseudomonadales</taxon>
        <taxon>Pseudomonadaceae</taxon>
        <taxon>Azomonas</taxon>
    </lineage>
</organism>
<proteinExistence type="predicted"/>
<name>A0A562IKX4_9GAMM</name>
<keyword evidence="4" id="KW-1185">Reference proteome</keyword>
<reference evidence="3 4" key="1">
    <citation type="submission" date="2019-07" db="EMBL/GenBank/DDBJ databases">
        <title>Genomic Encyclopedia of Type Strains, Phase I: the one thousand microbial genomes (KMG-I) project.</title>
        <authorList>
            <person name="Kyrpides N."/>
        </authorList>
    </citation>
    <scope>NUCLEOTIDE SEQUENCE [LARGE SCALE GENOMIC DNA]</scope>
    <source>
        <strain evidence="3 4">DSM 375</strain>
    </source>
</reference>
<keyword evidence="2" id="KW-0812">Transmembrane</keyword>
<dbReference type="RefSeq" id="WP_144571341.1">
    <property type="nucleotide sequence ID" value="NZ_VLKG01000005.1"/>
</dbReference>
<feature type="region of interest" description="Disordered" evidence="1">
    <location>
        <begin position="231"/>
        <end position="252"/>
    </location>
</feature>
<feature type="transmembrane region" description="Helical" evidence="2">
    <location>
        <begin position="27"/>
        <end position="52"/>
    </location>
</feature>
<gene>
    <name evidence="3" type="ORF">LX59_01626</name>
</gene>
<dbReference type="Proteomes" id="UP000319627">
    <property type="component" value="Unassembled WGS sequence"/>
</dbReference>
<accession>A0A562IKX4</accession>
<keyword evidence="2" id="KW-0472">Membrane</keyword>
<evidence type="ECO:0000313" key="3">
    <source>
        <dbReference type="EMBL" id="TWH71343.1"/>
    </source>
</evidence>
<comment type="caution">
    <text evidence="3">The sequence shown here is derived from an EMBL/GenBank/DDBJ whole genome shotgun (WGS) entry which is preliminary data.</text>
</comment>
<evidence type="ECO:0000256" key="2">
    <source>
        <dbReference type="SAM" id="Phobius"/>
    </source>
</evidence>
<evidence type="ECO:0000256" key="1">
    <source>
        <dbReference type="SAM" id="MobiDB-lite"/>
    </source>
</evidence>
<evidence type="ECO:0000313" key="4">
    <source>
        <dbReference type="Proteomes" id="UP000319627"/>
    </source>
</evidence>
<dbReference type="AlphaFoldDB" id="A0A562IKX4"/>
<feature type="transmembrane region" description="Helical" evidence="2">
    <location>
        <begin position="168"/>
        <end position="187"/>
    </location>
</feature>